<comment type="caution">
    <text evidence="2">The sequence shown here is derived from an EMBL/GenBank/DDBJ whole genome shotgun (WGS) entry which is preliminary data.</text>
</comment>
<keyword evidence="1" id="KW-0472">Membrane</keyword>
<dbReference type="Proteomes" id="UP001600107">
    <property type="component" value="Unassembled WGS sequence"/>
</dbReference>
<keyword evidence="1" id="KW-1133">Transmembrane helix</keyword>
<dbReference type="EMBL" id="JBHZPY010000003">
    <property type="protein sequence ID" value="MFE3870531.1"/>
    <property type="molecule type" value="Genomic_DNA"/>
</dbReference>
<reference evidence="2 3" key="1">
    <citation type="submission" date="2024-06" db="EMBL/GenBank/DDBJ databases">
        <title>Flavobacterium spp. isolated from glacier.</title>
        <authorList>
            <person name="Han D."/>
        </authorList>
    </citation>
    <scope>NUCLEOTIDE SEQUENCE [LARGE SCALE GENOMIC DNA]</scope>
    <source>
        <strain evidence="2 3">ZS1P70</strain>
    </source>
</reference>
<keyword evidence="1" id="KW-0812">Transmembrane</keyword>
<protein>
    <submittedName>
        <fullName evidence="2">Uncharacterized protein</fullName>
    </submittedName>
</protein>
<sequence length="215" mass="25429">MMEQKNKIFNNIVLIMILLGLSLYSLQTYFYNIELNKNVTDKDKILGDLLLKDSIHNLSEKKYSENIQKYVEECSFIVDGKTISSQELVNIVQKLYNERDNLNYEKAIKSDSLKQYIHLQKFDENLKDDCLKIVRRRTDSLQLYMAMFEVIEKKYKTRVRARIEGSNLVFSTPINKIDSALAVYKYYKHKLKVDKNVFTVEIDPDNPYSEKNQKK</sequence>
<gene>
    <name evidence="2" type="ORF">ACFX5F_04785</name>
</gene>
<evidence type="ECO:0000313" key="3">
    <source>
        <dbReference type="Proteomes" id="UP001600107"/>
    </source>
</evidence>
<dbReference type="RefSeq" id="WP_379850428.1">
    <property type="nucleotide sequence ID" value="NZ_JBHZPY010000003.1"/>
</dbReference>
<feature type="transmembrane region" description="Helical" evidence="1">
    <location>
        <begin position="12"/>
        <end position="31"/>
    </location>
</feature>
<keyword evidence="3" id="KW-1185">Reference proteome</keyword>
<organism evidence="2 3">
    <name type="scientific">Flavobacterium zhoui</name>
    <dbReference type="NCBI Taxonomy" id="3230414"/>
    <lineage>
        <taxon>Bacteria</taxon>
        <taxon>Pseudomonadati</taxon>
        <taxon>Bacteroidota</taxon>
        <taxon>Flavobacteriia</taxon>
        <taxon>Flavobacteriales</taxon>
        <taxon>Flavobacteriaceae</taxon>
        <taxon>Flavobacterium</taxon>
    </lineage>
</organism>
<proteinExistence type="predicted"/>
<evidence type="ECO:0000313" key="2">
    <source>
        <dbReference type="EMBL" id="MFE3870531.1"/>
    </source>
</evidence>
<evidence type="ECO:0000256" key="1">
    <source>
        <dbReference type="SAM" id="Phobius"/>
    </source>
</evidence>
<name>A0ABW6I2P7_9FLAO</name>
<accession>A0ABW6I2P7</accession>